<name>A0A4Q9LRQ4_9MICR</name>
<evidence type="ECO:0000313" key="1">
    <source>
        <dbReference type="EMBL" id="TBU10351.1"/>
    </source>
</evidence>
<dbReference type="AlphaFoldDB" id="A0A4Q9LRQ4"/>
<protein>
    <submittedName>
        <fullName evidence="1">Uncharacterized protein</fullName>
    </submittedName>
</protein>
<dbReference type="EMBL" id="PITK01001828">
    <property type="protein sequence ID" value="TBU10351.1"/>
    <property type="molecule type" value="Genomic_DNA"/>
</dbReference>
<dbReference type="VEuPathDB" id="MicrosporidiaDB:CWI38_1828p0010"/>
<comment type="caution">
    <text evidence="1">The sequence shown here is derived from an EMBL/GenBank/DDBJ whole genome shotgun (WGS) entry which is preliminary data.</text>
</comment>
<feature type="non-terminal residue" evidence="1">
    <location>
        <position position="1"/>
    </location>
</feature>
<reference evidence="1 2" key="1">
    <citation type="submission" date="2017-12" db="EMBL/GenBank/DDBJ databases">
        <authorList>
            <person name="Pombert J.-F."/>
            <person name="Haag K.L."/>
            <person name="Ebert D."/>
        </authorList>
    </citation>
    <scope>NUCLEOTIDE SEQUENCE [LARGE SCALE GENOMIC DNA]</scope>
    <source>
        <strain evidence="1">IL-G-3</strain>
    </source>
</reference>
<sequence length="139" mass="15689">SRELRNNTKDLNNLQSKKIRTAKLPSNIKTSPHKEKQASSFDSCFQYPTSSSKSVACFHNNPREINVFKIPNMLNQMNDKPKSNLIATNDYIGGNEIIVEIEESKLVVCIWVLRLVEGTSARKIMLIPISGRTKEILTA</sequence>
<gene>
    <name evidence="1" type="ORF">CWI38_1828p0010</name>
</gene>
<accession>A0A4Q9LRQ4</accession>
<organism evidence="1 2">
    <name type="scientific">Hamiltosporidium tvaerminnensis</name>
    <dbReference type="NCBI Taxonomy" id="1176355"/>
    <lineage>
        <taxon>Eukaryota</taxon>
        <taxon>Fungi</taxon>
        <taxon>Fungi incertae sedis</taxon>
        <taxon>Microsporidia</taxon>
        <taxon>Dubosqiidae</taxon>
        <taxon>Hamiltosporidium</taxon>
    </lineage>
</organism>
<evidence type="ECO:0000313" key="2">
    <source>
        <dbReference type="Proteomes" id="UP000292282"/>
    </source>
</evidence>
<dbReference type="Proteomes" id="UP000292282">
    <property type="component" value="Unassembled WGS sequence"/>
</dbReference>
<keyword evidence="2" id="KW-1185">Reference proteome</keyword>
<proteinExistence type="predicted"/>